<dbReference type="EMBL" id="AZMM01018783">
    <property type="protein sequence ID" value="ETJ17336.1"/>
    <property type="molecule type" value="Genomic_DNA"/>
</dbReference>
<sequence length="131" mass="14139">MAETCTLKSTKYYTGLKITEYVNNRYGTTYGDIKSAITTGGLSCVVSAATYWVKNPLGFIISFSVSVGFTLAGIKDAVDASVLKSEVSTVLKKMKSSGGRMRVRVYSCVYTTGNGNASSGKYPKIKVDWVE</sequence>
<dbReference type="AlphaFoldDB" id="W1WHH8"/>
<protein>
    <submittedName>
        <fullName evidence="1">Uncharacterized protein</fullName>
    </submittedName>
</protein>
<gene>
    <name evidence="1" type="ORF">Q604_UNBc4C00002G0021</name>
</gene>
<comment type="caution">
    <text evidence="1">The sequence shown here is derived from an EMBL/GenBank/DDBJ whole genome shotgun (WGS) entry which is preliminary data.</text>
</comment>
<name>W1WHH8_9ZZZZ</name>
<evidence type="ECO:0000313" key="1">
    <source>
        <dbReference type="EMBL" id="ETJ17336.1"/>
    </source>
</evidence>
<accession>W1WHH8</accession>
<reference evidence="1" key="1">
    <citation type="submission" date="2013-12" db="EMBL/GenBank/DDBJ databases">
        <title>A Varibaculum cambriense genome reconstructed from a premature infant gut community with otherwise low bacterial novelty that shifts toward anaerobic metabolism during the third week of life.</title>
        <authorList>
            <person name="Brown C.T."/>
            <person name="Sharon I."/>
            <person name="Thomas B.C."/>
            <person name="Castelle C.J."/>
            <person name="Morowitz M.J."/>
            <person name="Banfield J.F."/>
        </authorList>
    </citation>
    <scope>NUCLEOTIDE SEQUENCE</scope>
</reference>
<proteinExistence type="predicted"/>
<organism evidence="1">
    <name type="scientific">human gut metagenome</name>
    <dbReference type="NCBI Taxonomy" id="408170"/>
    <lineage>
        <taxon>unclassified sequences</taxon>
        <taxon>metagenomes</taxon>
        <taxon>organismal metagenomes</taxon>
    </lineage>
</organism>